<name>A0ABS4IDD0_9BACI</name>
<evidence type="ECO:0000256" key="2">
    <source>
        <dbReference type="SAM" id="MobiDB-lite"/>
    </source>
</evidence>
<evidence type="ECO:0000256" key="1">
    <source>
        <dbReference type="ARBA" id="ARBA00022729"/>
    </source>
</evidence>
<reference evidence="5 6" key="1">
    <citation type="submission" date="2021-03" db="EMBL/GenBank/DDBJ databases">
        <title>Genomic Encyclopedia of Type Strains, Phase IV (KMG-IV): sequencing the most valuable type-strain genomes for metagenomic binning, comparative biology and taxonomic classification.</title>
        <authorList>
            <person name="Goeker M."/>
        </authorList>
    </citation>
    <scope>NUCLEOTIDE SEQUENCE [LARGE SCALE GENOMIC DNA]</scope>
    <source>
        <strain evidence="5 6">DSM 25609</strain>
    </source>
</reference>
<keyword evidence="6" id="KW-1185">Reference proteome</keyword>
<feature type="signal peptide" evidence="3">
    <location>
        <begin position="1"/>
        <end position="22"/>
    </location>
</feature>
<dbReference type="Proteomes" id="UP001519345">
    <property type="component" value="Unassembled WGS sequence"/>
</dbReference>
<evidence type="ECO:0000256" key="3">
    <source>
        <dbReference type="SAM" id="SignalP"/>
    </source>
</evidence>
<evidence type="ECO:0000313" key="5">
    <source>
        <dbReference type="EMBL" id="MBP1968645.1"/>
    </source>
</evidence>
<gene>
    <name evidence="5" type="ORF">J2Z83_000737</name>
</gene>
<feature type="region of interest" description="Disordered" evidence="2">
    <location>
        <begin position="26"/>
        <end position="78"/>
    </location>
</feature>
<protein>
    <recommendedName>
        <fullName evidence="4">DUF4352 domain-containing protein</fullName>
    </recommendedName>
</protein>
<comment type="caution">
    <text evidence="5">The sequence shown here is derived from an EMBL/GenBank/DDBJ whole genome shotgun (WGS) entry which is preliminary data.</text>
</comment>
<organism evidence="5 6">
    <name type="scientific">Virgibacillus natechei</name>
    <dbReference type="NCBI Taxonomy" id="1216297"/>
    <lineage>
        <taxon>Bacteria</taxon>
        <taxon>Bacillati</taxon>
        <taxon>Bacillota</taxon>
        <taxon>Bacilli</taxon>
        <taxon>Bacillales</taxon>
        <taxon>Bacillaceae</taxon>
        <taxon>Virgibacillus</taxon>
    </lineage>
</organism>
<dbReference type="PROSITE" id="PS51257">
    <property type="entry name" value="PROKAR_LIPOPROTEIN"/>
    <property type="match status" value="1"/>
</dbReference>
<dbReference type="InterPro" id="IPR029050">
    <property type="entry name" value="Immunoprotect_excell_Ig-like"/>
</dbReference>
<proteinExistence type="predicted"/>
<feature type="compositionally biased region" description="Acidic residues" evidence="2">
    <location>
        <begin position="31"/>
        <end position="45"/>
    </location>
</feature>
<dbReference type="InterPro" id="IPR029051">
    <property type="entry name" value="DUF4352"/>
</dbReference>
<evidence type="ECO:0000313" key="6">
    <source>
        <dbReference type="Proteomes" id="UP001519345"/>
    </source>
</evidence>
<dbReference type="RefSeq" id="WP_209461852.1">
    <property type="nucleotide sequence ID" value="NZ_CP110224.1"/>
</dbReference>
<evidence type="ECO:0000259" key="4">
    <source>
        <dbReference type="Pfam" id="PF11611"/>
    </source>
</evidence>
<sequence>MKQYIKLTLLLTLSLFIIIGCSDQENKESQTDEQENNNEETNAEQEEAKSVENQGSEEDSSDTHVEHQEGLNIGETGIVADDNEKYEVTLNSVNYDGDITGGADVETFAVANITVKNIDDHSFDAKNIYEPSFGPDGEFQSSLNSVLMDMDNNDLELLEGEISPEESVSGDHVFGVAEMKDNYMFIIGGSGHQIKTYAQWEVSDSEIE</sequence>
<accession>A0ABS4IDD0</accession>
<keyword evidence="1 3" id="KW-0732">Signal</keyword>
<feature type="domain" description="DUF4352" evidence="4">
    <location>
        <begin position="85"/>
        <end position="187"/>
    </location>
</feature>
<dbReference type="Pfam" id="PF11611">
    <property type="entry name" value="DUF4352"/>
    <property type="match status" value="1"/>
</dbReference>
<feature type="chain" id="PRO_5046817485" description="DUF4352 domain-containing protein" evidence="3">
    <location>
        <begin position="23"/>
        <end position="208"/>
    </location>
</feature>
<dbReference type="EMBL" id="JAGGKX010000002">
    <property type="protein sequence ID" value="MBP1968645.1"/>
    <property type="molecule type" value="Genomic_DNA"/>
</dbReference>
<dbReference type="Gene3D" id="2.60.40.1240">
    <property type="match status" value="1"/>
</dbReference>